<reference evidence="1" key="1">
    <citation type="submission" date="2020-10" db="EMBL/GenBank/DDBJ databases">
        <authorList>
            <person name="Gilroy R."/>
        </authorList>
    </citation>
    <scope>NUCLEOTIDE SEQUENCE</scope>
    <source>
        <strain evidence="1">F6-4510</strain>
    </source>
</reference>
<evidence type="ECO:0000313" key="2">
    <source>
        <dbReference type="Proteomes" id="UP000823611"/>
    </source>
</evidence>
<dbReference type="AlphaFoldDB" id="A0A9D9DWX2"/>
<gene>
    <name evidence="1" type="ORF">IAC55_08190</name>
</gene>
<protein>
    <recommendedName>
        <fullName evidence="3">Polyketide cyclase</fullName>
    </recommendedName>
</protein>
<reference evidence="1" key="2">
    <citation type="journal article" date="2021" name="PeerJ">
        <title>Extensive microbial diversity within the chicken gut microbiome revealed by metagenomics and culture.</title>
        <authorList>
            <person name="Gilroy R."/>
            <person name="Ravi A."/>
            <person name="Getino M."/>
            <person name="Pursley I."/>
            <person name="Horton D.L."/>
            <person name="Alikhan N.F."/>
            <person name="Baker D."/>
            <person name="Gharbi K."/>
            <person name="Hall N."/>
            <person name="Watson M."/>
            <person name="Adriaenssens E.M."/>
            <person name="Foster-Nyarko E."/>
            <person name="Jarju S."/>
            <person name="Secka A."/>
            <person name="Antonio M."/>
            <person name="Oren A."/>
            <person name="Chaudhuri R.R."/>
            <person name="La Ragione R."/>
            <person name="Hildebrand F."/>
            <person name="Pallen M.J."/>
        </authorList>
    </citation>
    <scope>NUCLEOTIDE SEQUENCE</scope>
    <source>
        <strain evidence="1">F6-4510</strain>
    </source>
</reference>
<sequence>MASKICRIFDCDVKFIWDLITDPSHYEWRSDLSLVQFKKNSKYFIEYYKNGNINEFKILDKDKYKFYRLAIKNKKFIGRLEFEFYPIGKNKTKVIFCKKIYAKNPIKRFFAKYLWDIKKLHLEYVNNIEDTVYNYKTFNV</sequence>
<organism evidence="1 2">
    <name type="scientific">Candidatus Fimicola merdigallinarum</name>
    <dbReference type="NCBI Taxonomy" id="2840819"/>
    <lineage>
        <taxon>Bacteria</taxon>
        <taxon>Bacillati</taxon>
        <taxon>Bacillota</taxon>
        <taxon>Clostridia</taxon>
        <taxon>Lachnospirales</taxon>
        <taxon>Lachnospiraceae</taxon>
        <taxon>Lachnospiraceae incertae sedis</taxon>
        <taxon>Candidatus Fimicola</taxon>
    </lineage>
</organism>
<dbReference type="EMBL" id="JADIMX010000159">
    <property type="protein sequence ID" value="MBO8435281.1"/>
    <property type="molecule type" value="Genomic_DNA"/>
</dbReference>
<dbReference type="Proteomes" id="UP000823611">
    <property type="component" value="Unassembled WGS sequence"/>
</dbReference>
<dbReference type="SUPFAM" id="SSF55961">
    <property type="entry name" value="Bet v1-like"/>
    <property type="match status" value="1"/>
</dbReference>
<proteinExistence type="predicted"/>
<comment type="caution">
    <text evidence="1">The sequence shown here is derived from an EMBL/GenBank/DDBJ whole genome shotgun (WGS) entry which is preliminary data.</text>
</comment>
<evidence type="ECO:0000313" key="1">
    <source>
        <dbReference type="EMBL" id="MBO8435281.1"/>
    </source>
</evidence>
<evidence type="ECO:0008006" key="3">
    <source>
        <dbReference type="Google" id="ProtNLM"/>
    </source>
</evidence>
<accession>A0A9D9DWX2</accession>
<name>A0A9D9DWX2_9FIRM</name>